<dbReference type="AlphaFoldDB" id="A0A9D1LVP1"/>
<dbReference type="Pfam" id="PF07470">
    <property type="entry name" value="Glyco_hydro_88"/>
    <property type="match status" value="1"/>
</dbReference>
<dbReference type="InterPro" id="IPR052043">
    <property type="entry name" value="PolySaccharide_Degr_Enz"/>
</dbReference>
<dbReference type="EMBL" id="DVND01000162">
    <property type="protein sequence ID" value="HIU48948.1"/>
    <property type="molecule type" value="Genomic_DNA"/>
</dbReference>
<evidence type="ECO:0000313" key="2">
    <source>
        <dbReference type="EMBL" id="HIU48948.1"/>
    </source>
</evidence>
<dbReference type="SUPFAM" id="SSF48208">
    <property type="entry name" value="Six-hairpin glycosidases"/>
    <property type="match status" value="1"/>
</dbReference>
<proteinExistence type="predicted"/>
<evidence type="ECO:0000313" key="3">
    <source>
        <dbReference type="Proteomes" id="UP000824111"/>
    </source>
</evidence>
<dbReference type="InterPro" id="IPR008928">
    <property type="entry name" value="6-hairpin_glycosidase_sf"/>
</dbReference>
<protein>
    <submittedName>
        <fullName evidence="2">Glycoside hydrolase family 88 protein</fullName>
    </submittedName>
</protein>
<dbReference type="GO" id="GO:0005975">
    <property type="term" value="P:carbohydrate metabolic process"/>
    <property type="evidence" value="ECO:0007669"/>
    <property type="project" value="InterPro"/>
</dbReference>
<sequence length="334" mass="37022">MNEALIRKIADRVVDGHDTEWGMDIEHFDWVPGVGLFGIWEAYVKTKDQKYLEFLKAWADRHLEEAYQQKTVNSTAPLLTVLLTYMETKNERYLEVCRDLADYVLNDAPRTVDGGLEHTVTEPVPGFSDQCWADTLFMVCIFLTKLGKITGEQKYVDFAVNQLKIHHRLLTDGKGLYFHGYNGAKKDHMSGIRWARANAWIIFSTMMILNDAGDFEGRSDIEKMVAAHVEALARVQQPDGGFCTILDDNTSYVEISATAGIIAGVKMAVGAGLADKRYMAVYEKGITAVENAVLEDGTVDMVSGGTPVMPDAQAYKDIPIIPALYGQGLAIAAL</sequence>
<dbReference type="PANTHER" id="PTHR33886">
    <property type="entry name" value="UNSATURATED RHAMNOGALACTURONAN HYDROLASE (EUROFUNG)"/>
    <property type="match status" value="1"/>
</dbReference>
<accession>A0A9D1LVP1</accession>
<reference evidence="2" key="2">
    <citation type="journal article" date="2021" name="PeerJ">
        <title>Extensive microbial diversity within the chicken gut microbiome revealed by metagenomics and culture.</title>
        <authorList>
            <person name="Gilroy R."/>
            <person name="Ravi A."/>
            <person name="Getino M."/>
            <person name="Pursley I."/>
            <person name="Horton D.L."/>
            <person name="Alikhan N.F."/>
            <person name="Baker D."/>
            <person name="Gharbi K."/>
            <person name="Hall N."/>
            <person name="Watson M."/>
            <person name="Adriaenssens E.M."/>
            <person name="Foster-Nyarko E."/>
            <person name="Jarju S."/>
            <person name="Secka A."/>
            <person name="Antonio M."/>
            <person name="Oren A."/>
            <person name="Chaudhuri R.R."/>
            <person name="La Ragione R."/>
            <person name="Hildebrand F."/>
            <person name="Pallen M.J."/>
        </authorList>
    </citation>
    <scope>NUCLEOTIDE SEQUENCE</scope>
    <source>
        <strain evidence="2">ChiSjej4B22-9803</strain>
    </source>
</reference>
<dbReference type="InterPro" id="IPR010905">
    <property type="entry name" value="Glyco_hydro_88"/>
</dbReference>
<comment type="caution">
    <text evidence="2">The sequence shown here is derived from an EMBL/GenBank/DDBJ whole genome shotgun (WGS) entry which is preliminary data.</text>
</comment>
<keyword evidence="1 2" id="KW-0378">Hydrolase</keyword>
<dbReference type="PANTHER" id="PTHR33886:SF8">
    <property type="entry name" value="UNSATURATED RHAMNOGALACTURONAN HYDROLASE (EUROFUNG)"/>
    <property type="match status" value="1"/>
</dbReference>
<reference evidence="2" key="1">
    <citation type="submission" date="2020-10" db="EMBL/GenBank/DDBJ databases">
        <authorList>
            <person name="Gilroy R."/>
        </authorList>
    </citation>
    <scope>NUCLEOTIDE SEQUENCE</scope>
    <source>
        <strain evidence="2">ChiSjej4B22-9803</strain>
    </source>
</reference>
<gene>
    <name evidence="2" type="ORF">IAB04_06255</name>
</gene>
<dbReference type="Proteomes" id="UP000824111">
    <property type="component" value="Unassembled WGS sequence"/>
</dbReference>
<dbReference type="InterPro" id="IPR012341">
    <property type="entry name" value="6hp_glycosidase-like_sf"/>
</dbReference>
<organism evidence="2 3">
    <name type="scientific">Candidatus Avimonoglobus intestinipullorum</name>
    <dbReference type="NCBI Taxonomy" id="2840699"/>
    <lineage>
        <taxon>Bacteria</taxon>
        <taxon>Bacillati</taxon>
        <taxon>Bacillota</taxon>
        <taxon>Clostridia</taxon>
        <taxon>Eubacteriales</taxon>
        <taxon>Candidatus Avimonoglobus</taxon>
    </lineage>
</organism>
<dbReference type="Gene3D" id="1.50.10.10">
    <property type="match status" value="1"/>
</dbReference>
<dbReference type="GO" id="GO:0016787">
    <property type="term" value="F:hydrolase activity"/>
    <property type="evidence" value="ECO:0007669"/>
    <property type="project" value="UniProtKB-KW"/>
</dbReference>
<evidence type="ECO:0000256" key="1">
    <source>
        <dbReference type="ARBA" id="ARBA00022801"/>
    </source>
</evidence>
<name>A0A9D1LVP1_9FIRM</name>